<dbReference type="InterPro" id="IPR058781">
    <property type="entry name" value="HH_AprE-like"/>
</dbReference>
<keyword evidence="10" id="KW-0175">Coiled coil</keyword>
<dbReference type="GO" id="GO:0015031">
    <property type="term" value="P:protein transport"/>
    <property type="evidence" value="ECO:0007669"/>
    <property type="project" value="InterPro"/>
</dbReference>
<keyword evidence="7 9" id="KW-1133">Transmembrane helix</keyword>
<keyword evidence="4 9" id="KW-1003">Cell membrane</keyword>
<evidence type="ECO:0000256" key="8">
    <source>
        <dbReference type="ARBA" id="ARBA00023136"/>
    </source>
</evidence>
<dbReference type="InterPro" id="IPR010129">
    <property type="entry name" value="T1SS_HlyD"/>
</dbReference>
<keyword evidence="3 9" id="KW-0813">Transport</keyword>
<organism evidence="13 14">
    <name type="scientific">Reyranella soli</name>
    <dbReference type="NCBI Taxonomy" id="1230389"/>
    <lineage>
        <taxon>Bacteria</taxon>
        <taxon>Pseudomonadati</taxon>
        <taxon>Pseudomonadota</taxon>
        <taxon>Alphaproteobacteria</taxon>
        <taxon>Hyphomicrobiales</taxon>
        <taxon>Reyranellaceae</taxon>
        <taxon>Reyranella</taxon>
    </lineage>
</organism>
<dbReference type="OrthoDB" id="9810980at2"/>
<gene>
    <name evidence="13" type="primary">aprE</name>
    <name evidence="13" type="ORF">RSO01_60280</name>
</gene>
<sequence>MTYYVERIPPQLARLSSTAVTFAPRKPEIRAPARLGILLILIFGAAFAGWGGFVHLDGGAIAPGVINPDSGKKTIQHLEGGIIAELPVHEGEKVEAGKPLAVLESTQARAAHEQLVQQRLSLLARKVRLEAEKGNASRIQLPPELQATDLQVRSVVMAQQEIFETRRSTHASRLDILAQRIEQLLHQIKGYESQVESTTRQIDFVSEELRAKEYLLGRGLVPKPEALRLKRTDAEIAGKRAEYIAEIAKAQQQIGETKMQVLGVEAERADQIAGEQDKVRAELAEMNEKLQASADVVRRTVVVAPVNGTVADVKFRTIGGVVQRGEPIMSIVPAGDELIIEARLQPTDVKSVHSGLEAKVRLTAYSSRTVPTIAGTVRTVSADRLMDETTHQPYYLARVAIDRSLVIKLAPTVELIPGMPAEVLIVTERRTMIDYLSKPFRDALWRSFRET</sequence>
<evidence type="ECO:0000256" key="5">
    <source>
        <dbReference type="ARBA" id="ARBA00022519"/>
    </source>
</evidence>
<feature type="transmembrane region" description="Helical" evidence="9">
    <location>
        <begin position="35"/>
        <end position="53"/>
    </location>
</feature>
<dbReference type="Pfam" id="PF25994">
    <property type="entry name" value="HH_AprE"/>
    <property type="match status" value="1"/>
</dbReference>
<dbReference type="AlphaFoldDB" id="A0A512NIW9"/>
<dbReference type="Pfam" id="PF26002">
    <property type="entry name" value="Beta-barrel_AprE"/>
    <property type="match status" value="1"/>
</dbReference>
<dbReference type="RefSeq" id="WP_147154250.1">
    <property type="nucleotide sequence ID" value="NZ_BKAJ01000112.1"/>
</dbReference>
<dbReference type="PANTHER" id="PTHR30386:SF17">
    <property type="entry name" value="ALKALINE PROTEASE SECRETION PROTEIN APRE"/>
    <property type="match status" value="1"/>
</dbReference>
<dbReference type="PRINTS" id="PR01490">
    <property type="entry name" value="RTXTOXIND"/>
</dbReference>
<evidence type="ECO:0000313" key="14">
    <source>
        <dbReference type="Proteomes" id="UP000321058"/>
    </source>
</evidence>
<feature type="domain" description="AprE-like beta-barrel" evidence="12">
    <location>
        <begin position="338"/>
        <end position="428"/>
    </location>
</feature>
<dbReference type="Gene3D" id="2.40.50.100">
    <property type="match status" value="1"/>
</dbReference>
<keyword evidence="5 9" id="KW-0997">Cell inner membrane</keyword>
<reference evidence="13 14" key="1">
    <citation type="submission" date="2019-07" db="EMBL/GenBank/DDBJ databases">
        <title>Whole genome shotgun sequence of Reyranella soli NBRC 108950.</title>
        <authorList>
            <person name="Hosoyama A."/>
            <person name="Uohara A."/>
            <person name="Ohji S."/>
            <person name="Ichikawa N."/>
        </authorList>
    </citation>
    <scope>NUCLEOTIDE SEQUENCE [LARGE SCALE GENOMIC DNA]</scope>
    <source>
        <strain evidence="13 14">NBRC 108950</strain>
    </source>
</reference>
<dbReference type="InterPro" id="IPR050739">
    <property type="entry name" value="MFP"/>
</dbReference>
<dbReference type="Gene3D" id="2.40.30.170">
    <property type="match status" value="1"/>
</dbReference>
<accession>A0A512NIW9</accession>
<dbReference type="InterPro" id="IPR058982">
    <property type="entry name" value="Beta-barrel_AprE"/>
</dbReference>
<evidence type="ECO:0000313" key="13">
    <source>
        <dbReference type="EMBL" id="GEP58862.1"/>
    </source>
</evidence>
<evidence type="ECO:0000256" key="4">
    <source>
        <dbReference type="ARBA" id="ARBA00022475"/>
    </source>
</evidence>
<dbReference type="PANTHER" id="PTHR30386">
    <property type="entry name" value="MEMBRANE FUSION SUBUNIT OF EMRAB-TOLC MULTIDRUG EFFLUX PUMP"/>
    <property type="match status" value="1"/>
</dbReference>
<evidence type="ECO:0000256" key="10">
    <source>
        <dbReference type="SAM" id="Coils"/>
    </source>
</evidence>
<dbReference type="EMBL" id="BKAJ01000112">
    <property type="protein sequence ID" value="GEP58862.1"/>
    <property type="molecule type" value="Genomic_DNA"/>
</dbReference>
<keyword evidence="14" id="KW-1185">Reference proteome</keyword>
<evidence type="ECO:0000256" key="6">
    <source>
        <dbReference type="ARBA" id="ARBA00022692"/>
    </source>
</evidence>
<dbReference type="NCBIfam" id="TIGR01843">
    <property type="entry name" value="type_I_hlyD"/>
    <property type="match status" value="1"/>
</dbReference>
<feature type="domain" description="AprE-like long alpha-helical hairpin" evidence="11">
    <location>
        <begin position="108"/>
        <end position="296"/>
    </location>
</feature>
<comment type="similarity">
    <text evidence="2 9">Belongs to the membrane fusion protein (MFP) (TC 8.A.1) family.</text>
</comment>
<evidence type="ECO:0000256" key="3">
    <source>
        <dbReference type="ARBA" id="ARBA00022448"/>
    </source>
</evidence>
<keyword evidence="8 9" id="KW-0472">Membrane</keyword>
<dbReference type="Proteomes" id="UP000321058">
    <property type="component" value="Unassembled WGS sequence"/>
</dbReference>
<feature type="coiled-coil region" evidence="10">
    <location>
        <begin position="240"/>
        <end position="289"/>
    </location>
</feature>
<evidence type="ECO:0000259" key="11">
    <source>
        <dbReference type="Pfam" id="PF25994"/>
    </source>
</evidence>
<protein>
    <recommendedName>
        <fullName evidence="9">Membrane fusion protein (MFP) family protein</fullName>
    </recommendedName>
</protein>
<proteinExistence type="inferred from homology"/>
<dbReference type="GO" id="GO:0005886">
    <property type="term" value="C:plasma membrane"/>
    <property type="evidence" value="ECO:0007669"/>
    <property type="project" value="UniProtKB-SubCell"/>
</dbReference>
<evidence type="ECO:0000259" key="12">
    <source>
        <dbReference type="Pfam" id="PF26002"/>
    </source>
</evidence>
<keyword evidence="6 9" id="KW-0812">Transmembrane</keyword>
<evidence type="ECO:0000256" key="9">
    <source>
        <dbReference type="RuleBase" id="RU365093"/>
    </source>
</evidence>
<comment type="caution">
    <text evidence="13">The sequence shown here is derived from an EMBL/GenBank/DDBJ whole genome shotgun (WGS) entry which is preliminary data.</text>
</comment>
<evidence type="ECO:0000256" key="1">
    <source>
        <dbReference type="ARBA" id="ARBA00004377"/>
    </source>
</evidence>
<evidence type="ECO:0000256" key="2">
    <source>
        <dbReference type="ARBA" id="ARBA00009477"/>
    </source>
</evidence>
<evidence type="ECO:0000256" key="7">
    <source>
        <dbReference type="ARBA" id="ARBA00022989"/>
    </source>
</evidence>
<name>A0A512NIW9_9HYPH</name>
<comment type="subcellular location">
    <subcellularLocation>
        <location evidence="1 9">Cell inner membrane</location>
        <topology evidence="1 9">Single-pass membrane protein</topology>
    </subcellularLocation>
</comment>
<feature type="coiled-coil region" evidence="10">
    <location>
        <begin position="174"/>
        <end position="208"/>
    </location>
</feature>